<dbReference type="SMART" id="SM00184">
    <property type="entry name" value="RING"/>
    <property type="match status" value="1"/>
</dbReference>
<evidence type="ECO:0000256" key="9">
    <source>
        <dbReference type="ARBA" id="ARBA00022786"/>
    </source>
</evidence>
<feature type="transmembrane region" description="Helical" evidence="16">
    <location>
        <begin position="70"/>
        <end position="91"/>
    </location>
</feature>
<proteinExistence type="inferred from homology"/>
<dbReference type="Pfam" id="PF13639">
    <property type="entry name" value="zf-RING_2"/>
    <property type="match status" value="1"/>
</dbReference>
<sequence>MVNLVCHYPKMSWNQAQTRQRNDFLTSYPGSRLLSSSLSSSSSPSLPYNSDYQRHSNPSSSSGSKISPSVLFIIIILAVIFFVSGILHLLVRFLTKHRSSSVSESNGYPELSGSEVYQRQLQQLFHLHDSGLDQVCLCEFSEKDQLRLLPMCSHAFHIDCIDTWLLSNSTCPLCRGTLYTPGIAIENPVFDFDDLREEDGSLGNEGSVLTGQKSADNENGGEKKVFSVRLGKFRSTNDEGDGGGGGGGGAAVERAEGETSSSSLDARRCYSMGSYQYVVADLELQVALRPKRAAAAAGSGDSVRLVKGRAGQNGNSHCDGDAEGKKINSGSKGESFSVSKIWLWPKKGKFPNSSETHMGASSVTVGLPWSDRSEVT</sequence>
<dbReference type="PROSITE" id="PS50089">
    <property type="entry name" value="ZF_RING_2"/>
    <property type="match status" value="1"/>
</dbReference>
<evidence type="ECO:0000256" key="8">
    <source>
        <dbReference type="ARBA" id="ARBA00022771"/>
    </source>
</evidence>
<feature type="region of interest" description="Disordered" evidence="15">
    <location>
        <begin position="233"/>
        <end position="259"/>
    </location>
</feature>
<organism evidence="18 19">
    <name type="scientific">Prunus mume</name>
    <name type="common">Japanese apricot</name>
    <name type="synonym">Armeniaca mume</name>
    <dbReference type="NCBI Taxonomy" id="102107"/>
    <lineage>
        <taxon>Eukaryota</taxon>
        <taxon>Viridiplantae</taxon>
        <taxon>Streptophyta</taxon>
        <taxon>Embryophyta</taxon>
        <taxon>Tracheophyta</taxon>
        <taxon>Spermatophyta</taxon>
        <taxon>Magnoliopsida</taxon>
        <taxon>eudicotyledons</taxon>
        <taxon>Gunneridae</taxon>
        <taxon>Pentapetalae</taxon>
        <taxon>rosids</taxon>
        <taxon>fabids</taxon>
        <taxon>Rosales</taxon>
        <taxon>Rosaceae</taxon>
        <taxon>Amygdaloideae</taxon>
        <taxon>Amygdaleae</taxon>
        <taxon>Prunus</taxon>
    </lineage>
</organism>
<feature type="domain" description="RING-type" evidence="17">
    <location>
        <begin position="133"/>
        <end position="175"/>
    </location>
</feature>
<accession>A0ABM0NAC2</accession>
<evidence type="ECO:0000256" key="1">
    <source>
        <dbReference type="ARBA" id="ARBA00000900"/>
    </source>
</evidence>
<keyword evidence="10" id="KW-0862">Zinc</keyword>
<dbReference type="Proteomes" id="UP000694861">
    <property type="component" value="Linkage group LG2"/>
</dbReference>
<evidence type="ECO:0000256" key="13">
    <source>
        <dbReference type="ARBA" id="ARBA00024209"/>
    </source>
</evidence>
<feature type="compositionally biased region" description="Polar residues" evidence="15">
    <location>
        <begin position="351"/>
        <end position="364"/>
    </location>
</feature>
<feature type="region of interest" description="Disordered" evidence="15">
    <location>
        <begin position="310"/>
        <end position="332"/>
    </location>
</feature>
<dbReference type="PANTHER" id="PTHR45768">
    <property type="entry name" value="E3 UBIQUITIN-PROTEIN LIGASE RNF13-LIKE"/>
    <property type="match status" value="1"/>
</dbReference>
<comment type="subcellular location">
    <subcellularLocation>
        <location evidence="2">Membrane</location>
        <topology evidence="2">Single-pass membrane protein</topology>
    </subcellularLocation>
</comment>
<keyword evidence="11 16" id="KW-1133">Transmembrane helix</keyword>
<name>A0ABM0NAC2_PRUMU</name>
<keyword evidence="9" id="KW-0833">Ubl conjugation pathway</keyword>
<dbReference type="RefSeq" id="XP_008221797.1">
    <property type="nucleotide sequence ID" value="XM_008223575.1"/>
</dbReference>
<evidence type="ECO:0000256" key="3">
    <source>
        <dbReference type="ARBA" id="ARBA00004906"/>
    </source>
</evidence>
<evidence type="ECO:0000256" key="2">
    <source>
        <dbReference type="ARBA" id="ARBA00004167"/>
    </source>
</evidence>
<keyword evidence="7" id="KW-0479">Metal-binding</keyword>
<dbReference type="Gene3D" id="3.30.40.10">
    <property type="entry name" value="Zinc/RING finger domain, C3HC4 (zinc finger)"/>
    <property type="match status" value="1"/>
</dbReference>
<keyword evidence="6 16" id="KW-0812">Transmembrane</keyword>
<keyword evidence="8 14" id="KW-0863">Zinc-finger</keyword>
<comment type="catalytic activity">
    <reaction evidence="1">
        <text>S-ubiquitinyl-[E2 ubiquitin-conjugating enzyme]-L-cysteine + [acceptor protein]-L-lysine = [E2 ubiquitin-conjugating enzyme]-L-cysteine + N(6)-ubiquitinyl-[acceptor protein]-L-lysine.</text>
        <dbReference type="EC" id="2.3.2.27"/>
    </reaction>
</comment>
<evidence type="ECO:0000256" key="7">
    <source>
        <dbReference type="ARBA" id="ARBA00022723"/>
    </source>
</evidence>
<reference evidence="18" key="1">
    <citation type="journal article" date="2012" name="Nat. Commun.">
        <title>The genome of Prunus mume.</title>
        <authorList>
            <person name="Zhang Q."/>
            <person name="Chen W."/>
            <person name="Sun L."/>
            <person name="Zhao F."/>
            <person name="Huang B."/>
            <person name="Yang W."/>
            <person name="Tao Y."/>
            <person name="Wang J."/>
            <person name="Yuan Z."/>
            <person name="Fan G."/>
            <person name="Xing Z."/>
            <person name="Han C."/>
            <person name="Pan H."/>
            <person name="Zhong X."/>
            <person name="Shi W."/>
            <person name="Liang X."/>
            <person name="Du D."/>
            <person name="Sun F."/>
            <person name="Xu Z."/>
            <person name="Hao R."/>
            <person name="Lv T."/>
            <person name="Lv Y."/>
            <person name="Zheng Z."/>
            <person name="Sun M."/>
            <person name="Luo L."/>
            <person name="Cai M."/>
            <person name="Gao Y."/>
            <person name="Wang J."/>
            <person name="Yin Y."/>
            <person name="Xu X."/>
            <person name="Cheng T."/>
            <person name="Wang J."/>
        </authorList>
    </citation>
    <scope>NUCLEOTIDE SEQUENCE [LARGE SCALE GENOMIC DNA]</scope>
</reference>
<protein>
    <recommendedName>
        <fullName evidence="4">RING-type E3 ubiquitin transferase</fullName>
        <ecNumber evidence="4">2.3.2.27</ecNumber>
    </recommendedName>
</protein>
<evidence type="ECO:0000313" key="19">
    <source>
        <dbReference type="RefSeq" id="XP_008221797.1"/>
    </source>
</evidence>
<dbReference type="InterPro" id="IPR013083">
    <property type="entry name" value="Znf_RING/FYVE/PHD"/>
</dbReference>
<comment type="pathway">
    <text evidence="3">Protein modification; protein ubiquitination.</text>
</comment>
<evidence type="ECO:0000256" key="16">
    <source>
        <dbReference type="SAM" id="Phobius"/>
    </source>
</evidence>
<reference evidence="19" key="2">
    <citation type="submission" date="2025-08" db="UniProtKB">
        <authorList>
            <consortium name="RefSeq"/>
        </authorList>
    </citation>
    <scope>IDENTIFICATION</scope>
</reference>
<dbReference type="InterPro" id="IPR001841">
    <property type="entry name" value="Znf_RING"/>
</dbReference>
<evidence type="ECO:0000256" key="6">
    <source>
        <dbReference type="ARBA" id="ARBA00022692"/>
    </source>
</evidence>
<gene>
    <name evidence="19" type="primary">LOC103321746</name>
</gene>
<evidence type="ECO:0000256" key="10">
    <source>
        <dbReference type="ARBA" id="ARBA00022833"/>
    </source>
</evidence>
<evidence type="ECO:0000313" key="18">
    <source>
        <dbReference type="Proteomes" id="UP000694861"/>
    </source>
</evidence>
<feature type="region of interest" description="Disordered" evidence="15">
    <location>
        <begin position="201"/>
        <end position="221"/>
    </location>
</feature>
<keyword evidence="18" id="KW-1185">Reference proteome</keyword>
<keyword evidence="5" id="KW-0808">Transferase</keyword>
<dbReference type="SUPFAM" id="SSF57850">
    <property type="entry name" value="RING/U-box"/>
    <property type="match status" value="1"/>
</dbReference>
<evidence type="ECO:0000256" key="15">
    <source>
        <dbReference type="SAM" id="MobiDB-lite"/>
    </source>
</evidence>
<dbReference type="EC" id="2.3.2.27" evidence="4"/>
<dbReference type="GeneID" id="103321746"/>
<evidence type="ECO:0000256" key="4">
    <source>
        <dbReference type="ARBA" id="ARBA00012483"/>
    </source>
</evidence>
<evidence type="ECO:0000256" key="5">
    <source>
        <dbReference type="ARBA" id="ARBA00022679"/>
    </source>
</evidence>
<dbReference type="CDD" id="cd16461">
    <property type="entry name" value="RING-H2_EL5-like"/>
    <property type="match status" value="1"/>
</dbReference>
<dbReference type="PANTHER" id="PTHR45768:SF54">
    <property type="entry name" value="RING-H2 FINGER PROTEIN ATL47-LIKE"/>
    <property type="match status" value="1"/>
</dbReference>
<comment type="similarity">
    <text evidence="13">Belongs to the RING-type zinc finger family. ATL subfamily.</text>
</comment>
<keyword evidence="12 16" id="KW-0472">Membrane</keyword>
<evidence type="ECO:0000256" key="11">
    <source>
        <dbReference type="ARBA" id="ARBA00022989"/>
    </source>
</evidence>
<feature type="region of interest" description="Disordered" evidence="15">
    <location>
        <begin position="36"/>
        <end position="65"/>
    </location>
</feature>
<evidence type="ECO:0000259" key="17">
    <source>
        <dbReference type="PROSITE" id="PS50089"/>
    </source>
</evidence>
<evidence type="ECO:0000256" key="12">
    <source>
        <dbReference type="ARBA" id="ARBA00023136"/>
    </source>
</evidence>
<feature type="region of interest" description="Disordered" evidence="15">
    <location>
        <begin position="350"/>
        <end position="376"/>
    </location>
</feature>
<evidence type="ECO:0000256" key="14">
    <source>
        <dbReference type="PROSITE-ProRule" id="PRU00175"/>
    </source>
</evidence>